<feature type="transmembrane region" description="Helical" evidence="1">
    <location>
        <begin position="86"/>
        <end position="105"/>
    </location>
</feature>
<evidence type="ECO:0000313" key="4">
    <source>
        <dbReference type="EMBL" id="MCZ7693601.1"/>
    </source>
</evidence>
<gene>
    <name evidence="5" type="ORF">CDL18_01300</name>
    <name evidence="4" type="ORF">O8D18_06050</name>
</gene>
<dbReference type="Pfam" id="PF24672">
    <property type="entry name" value="DUF7654"/>
    <property type="match status" value="1"/>
</dbReference>
<evidence type="ECO:0000313" key="6">
    <source>
        <dbReference type="Proteomes" id="UP000234849"/>
    </source>
</evidence>
<feature type="transmembrane region" description="Helical" evidence="1">
    <location>
        <begin position="186"/>
        <end position="214"/>
    </location>
</feature>
<organism evidence="5 6">
    <name type="scientific">Mediterraneibacter gnavus</name>
    <name type="common">Ruminococcus gnavus</name>
    <dbReference type="NCBI Taxonomy" id="33038"/>
    <lineage>
        <taxon>Bacteria</taxon>
        <taxon>Bacillati</taxon>
        <taxon>Bacillota</taxon>
        <taxon>Clostridia</taxon>
        <taxon>Lachnospirales</taxon>
        <taxon>Lachnospiraceae</taxon>
        <taxon>Mediterraneibacter</taxon>
    </lineage>
</organism>
<feature type="transmembrane region" description="Helical" evidence="1">
    <location>
        <begin position="464"/>
        <end position="481"/>
    </location>
</feature>
<feature type="transmembrane region" description="Helical" evidence="1">
    <location>
        <begin position="328"/>
        <end position="347"/>
    </location>
</feature>
<dbReference type="Proteomes" id="UP000234849">
    <property type="component" value="Unassembled WGS sequence"/>
</dbReference>
<dbReference type="Pfam" id="PF24677">
    <property type="entry name" value="DUF7657"/>
    <property type="match status" value="1"/>
</dbReference>
<keyword evidence="1" id="KW-1133">Transmembrane helix</keyword>
<comment type="caution">
    <text evidence="5">The sequence shown here is derived from an EMBL/GenBank/DDBJ whole genome shotgun (WGS) entry which is preliminary data.</text>
</comment>
<dbReference type="InterPro" id="IPR056074">
    <property type="entry name" value="DUF7657"/>
</dbReference>
<keyword evidence="1" id="KW-0472">Membrane</keyword>
<evidence type="ECO:0000259" key="2">
    <source>
        <dbReference type="Pfam" id="PF24672"/>
    </source>
</evidence>
<feature type="domain" description="DUF7657" evidence="3">
    <location>
        <begin position="85"/>
        <end position="482"/>
    </location>
</feature>
<name>A0A2N5NMY1_MEDGN</name>
<proteinExistence type="predicted"/>
<feature type="transmembrane region" description="Helical" evidence="1">
    <location>
        <begin position="519"/>
        <end position="536"/>
    </location>
</feature>
<feature type="transmembrane region" description="Helical" evidence="1">
    <location>
        <begin position="12"/>
        <end position="33"/>
    </location>
</feature>
<feature type="transmembrane region" description="Helical" evidence="1">
    <location>
        <begin position="543"/>
        <end position="562"/>
    </location>
</feature>
<feature type="transmembrane region" description="Helical" evidence="1">
    <location>
        <begin position="488"/>
        <end position="507"/>
    </location>
</feature>
<protein>
    <submittedName>
        <fullName evidence="5">Uncharacterized protein</fullName>
    </submittedName>
</protein>
<dbReference type="InterPro" id="IPR056071">
    <property type="entry name" value="DUF7654"/>
</dbReference>
<reference evidence="5 6" key="1">
    <citation type="journal article" date="2017" name="Genome Med.">
        <title>A novel Ruminococcus gnavus clade enriched in inflammatory bowel disease patients.</title>
        <authorList>
            <person name="Hall A.B."/>
            <person name="Yassour M."/>
            <person name="Sauk J."/>
            <person name="Garner A."/>
            <person name="Jiang X."/>
            <person name="Arthur T."/>
            <person name="Lagoudas G.K."/>
            <person name="Vatanen T."/>
            <person name="Fornelos N."/>
            <person name="Wilson R."/>
            <person name="Bertha M."/>
            <person name="Cohen M."/>
            <person name="Garber J."/>
            <person name="Khalili H."/>
            <person name="Gevers D."/>
            <person name="Ananthakrishnan A.N."/>
            <person name="Kugathasan S."/>
            <person name="Lander E.S."/>
            <person name="Blainey P."/>
            <person name="Vlamakis H."/>
            <person name="Xavier R.J."/>
            <person name="Huttenhower C."/>
        </authorList>
    </citation>
    <scope>NUCLEOTIDE SEQUENCE [LARGE SCALE GENOMIC DNA]</scope>
    <source>
        <strain evidence="5 6">RJX1118</strain>
    </source>
</reference>
<feature type="transmembrane region" description="Helical" evidence="1">
    <location>
        <begin position="277"/>
        <end position="295"/>
    </location>
</feature>
<feature type="transmembrane region" description="Helical" evidence="1">
    <location>
        <begin position="253"/>
        <end position="270"/>
    </location>
</feature>
<feature type="domain" description="DUF7654" evidence="2">
    <location>
        <begin position="572"/>
        <end position="715"/>
    </location>
</feature>
<reference evidence="4" key="2">
    <citation type="submission" date="2022-12" db="EMBL/GenBank/DDBJ databases">
        <title>Genome of R. gnavus strain RSHDN_123.</title>
        <authorList>
            <person name="Abdugheni R."/>
        </authorList>
    </citation>
    <scope>NUCLEOTIDE SEQUENCE</scope>
    <source>
        <strain evidence="4">RSHDN_123</strain>
    </source>
</reference>
<feature type="transmembrane region" description="Helical" evidence="1">
    <location>
        <begin position="53"/>
        <end position="74"/>
    </location>
</feature>
<evidence type="ECO:0000313" key="5">
    <source>
        <dbReference type="EMBL" id="PLT58241.1"/>
    </source>
</evidence>
<dbReference type="AlphaFoldDB" id="A0A2N5NMY1"/>
<dbReference type="Proteomes" id="UP001148455">
    <property type="component" value="Unassembled WGS sequence"/>
</dbReference>
<accession>A0A2N5NMY1</accession>
<sequence>MKKKGIRKGIEMAGIITAGMILAVMIFTYIYYVENVGSSYLDTELSVVMSQQFLDKNCIKMGVILSIIGLCLYWKGKAVGNFVYRYRFVCAGILLIVGIVFELSGSSIQHMMGFLGGHDTGVLLGTSRGIRSDEWEVLTPMLFSQYHNASGKFPYFSETVRGTLTDVFLIYGQPVADWAILFRPFYWGYLFLSIGKGMAFFWCGRYIALFLVSFEFGMLLTEKKKGLSVTYAFMMLFAPAVQWWFAINGFVEMLIYFQLSILLLCCYMKTEKQWQRILCLAGIMISAGGFILTIYPAWQIPMAYLIAGVGIWAILENYQECRMQKRDWIMIGIAATVFCAAMAVIFYRSRETVEAIMNAAYPGKRIGVGGESGWENIVLWLGNLFYPMFGEGGIRETVVEDAGFFALFPVCYIPAFLLRFREKQKDKLLGILGVISIVFGIYCFIGFPSVLAKITLLSFSFDKRTMVILEFVGMLMMFRAISKLEKSVPLWTAVILSVAAGGLLAGGCYRVNPDYFPKWTLAVLMIISVVLSFGLLRYPKKWTARIWCTVFCCSVFFSGFLVNPIRSGVDAVEKVPVLQEISKIHESDEQALWIVEGMELPFLNAPIMVGAPTINSTNTYPDLERWRILDKSGKYEKYYNRYAHIGMYIKESGSTEFKISKKIPDRLRIDLTLDDMKKLGAKYIFTRNDLEKIETQDHKVRLVSEIDSYKIYEITEK</sequence>
<dbReference type="RefSeq" id="WP_101878978.1">
    <property type="nucleotide sequence ID" value="NZ_CACRUK010000032.1"/>
</dbReference>
<dbReference type="EMBL" id="NIHM01000001">
    <property type="protein sequence ID" value="PLT58241.1"/>
    <property type="molecule type" value="Genomic_DNA"/>
</dbReference>
<feature type="transmembrane region" description="Helical" evidence="1">
    <location>
        <begin position="301"/>
        <end position="316"/>
    </location>
</feature>
<dbReference type="EMBL" id="JAPZED010000004">
    <property type="protein sequence ID" value="MCZ7693601.1"/>
    <property type="molecule type" value="Genomic_DNA"/>
</dbReference>
<evidence type="ECO:0000259" key="3">
    <source>
        <dbReference type="Pfam" id="PF24677"/>
    </source>
</evidence>
<keyword evidence="1" id="KW-0812">Transmembrane</keyword>
<evidence type="ECO:0000256" key="1">
    <source>
        <dbReference type="SAM" id="Phobius"/>
    </source>
</evidence>
<feature type="transmembrane region" description="Helical" evidence="1">
    <location>
        <begin position="402"/>
        <end position="421"/>
    </location>
</feature>
<feature type="transmembrane region" description="Helical" evidence="1">
    <location>
        <begin position="428"/>
        <end position="452"/>
    </location>
</feature>